<evidence type="ECO:0000313" key="10">
    <source>
        <dbReference type="Proteomes" id="UP000799291"/>
    </source>
</evidence>
<feature type="transmembrane region" description="Helical" evidence="7">
    <location>
        <begin position="39"/>
        <end position="61"/>
    </location>
</feature>
<evidence type="ECO:0000256" key="1">
    <source>
        <dbReference type="ARBA" id="ARBA00000124"/>
    </source>
</evidence>
<evidence type="ECO:0000256" key="6">
    <source>
        <dbReference type="SAM" id="MobiDB-lite"/>
    </source>
</evidence>
<dbReference type="GO" id="GO:0052861">
    <property type="term" value="F:endo-1,3(4)-beta-glucanase activity"/>
    <property type="evidence" value="ECO:0007669"/>
    <property type="project" value="UniProtKB-EC"/>
</dbReference>
<dbReference type="EC" id="3.2.1.6" evidence="3"/>
<evidence type="ECO:0000256" key="2">
    <source>
        <dbReference type="ARBA" id="ARBA00006865"/>
    </source>
</evidence>
<keyword evidence="7" id="KW-0812">Transmembrane</keyword>
<dbReference type="GO" id="GO:0009251">
    <property type="term" value="P:glucan catabolic process"/>
    <property type="evidence" value="ECO:0007669"/>
    <property type="project" value="TreeGrafter"/>
</dbReference>
<evidence type="ECO:0000313" key="9">
    <source>
        <dbReference type="EMBL" id="KAF2680777.1"/>
    </source>
</evidence>
<proteinExistence type="inferred from homology"/>
<evidence type="ECO:0000259" key="8">
    <source>
        <dbReference type="PROSITE" id="PS51762"/>
    </source>
</evidence>
<feature type="domain" description="GH16" evidence="8">
    <location>
        <begin position="67"/>
        <end position="363"/>
    </location>
</feature>
<feature type="region of interest" description="Disordered" evidence="6">
    <location>
        <begin position="1"/>
        <end position="28"/>
    </location>
</feature>
<dbReference type="PANTHER" id="PTHR10963">
    <property type="entry name" value="GLYCOSYL HYDROLASE-RELATED"/>
    <property type="match status" value="1"/>
</dbReference>
<dbReference type="FunFam" id="2.60.120.200:FF:000114">
    <property type="entry name" value="Probable endo-1,3(4)-beta-glucanase NFIA_089530"/>
    <property type="match status" value="1"/>
</dbReference>
<evidence type="ECO:0000256" key="3">
    <source>
        <dbReference type="ARBA" id="ARBA00012599"/>
    </source>
</evidence>
<protein>
    <recommendedName>
        <fullName evidence="3">endo-1,3(4)-beta-glucanase</fullName>
        <ecNumber evidence="3">3.2.1.6</ecNumber>
    </recommendedName>
</protein>
<evidence type="ECO:0000256" key="4">
    <source>
        <dbReference type="ARBA" id="ARBA00022801"/>
    </source>
</evidence>
<name>A0A6G1IR98_9PLEO</name>
<comment type="similarity">
    <text evidence="2">Belongs to the glycosyl hydrolase 16 family.</text>
</comment>
<keyword evidence="4 9" id="KW-0378">Hydrolase</keyword>
<dbReference type="OrthoDB" id="192832at2759"/>
<dbReference type="CDD" id="cd02181">
    <property type="entry name" value="GH16_fungal_Lam16A_glucanase"/>
    <property type="match status" value="1"/>
</dbReference>
<keyword evidence="7" id="KW-1133">Transmembrane helix</keyword>
<sequence>MEKRSADSTSRAIPDSPGLPEREGTTSALNPRSWTRRTWLIAGSVGLGVIIAAVAGGVLGARANAYPNYYKIDYTLQDTYAGDTFFDNFDYFTGYDPSHGFVHYVDSEGSVTQNLTSTSNTTRADSLASKGTAILRVDTSDENATTGRKSVRISSKKTYSSGLFIFDVLHSPYGCATWPALWLSDLETWPTGGEVDVMEAVNVGDTGNQMTLHTTGGCKIGKHRRRKETGTAISYDCHNTTNGNEGCGVKGPVSSYGEAFNGNGGGVYALEIRSEGIRVWMFGRDDIPSDISSNAPDPSQWGTALADFPNLECDIDLHFKNMSIVANIDLCGDWAGQQSLFSSNSMCTGTCSDWVATKASSFDQAYWEFGGFWVYEKA</sequence>
<evidence type="ECO:0000256" key="5">
    <source>
        <dbReference type="ARBA" id="ARBA00023295"/>
    </source>
</evidence>
<keyword evidence="7" id="KW-0472">Membrane</keyword>
<dbReference type="InterPro" id="IPR013320">
    <property type="entry name" value="ConA-like_dom_sf"/>
</dbReference>
<dbReference type="PANTHER" id="PTHR10963:SF42">
    <property type="entry name" value="PUTATIVE (AFU_ORTHOLOGUE AFUA_5G02280)-RELATED"/>
    <property type="match status" value="1"/>
</dbReference>
<organism evidence="9 10">
    <name type="scientific">Lentithecium fluviatile CBS 122367</name>
    <dbReference type="NCBI Taxonomy" id="1168545"/>
    <lineage>
        <taxon>Eukaryota</taxon>
        <taxon>Fungi</taxon>
        <taxon>Dikarya</taxon>
        <taxon>Ascomycota</taxon>
        <taxon>Pezizomycotina</taxon>
        <taxon>Dothideomycetes</taxon>
        <taxon>Pleosporomycetidae</taxon>
        <taxon>Pleosporales</taxon>
        <taxon>Massarineae</taxon>
        <taxon>Lentitheciaceae</taxon>
        <taxon>Lentithecium</taxon>
    </lineage>
</organism>
<dbReference type="PROSITE" id="PS51762">
    <property type="entry name" value="GH16_2"/>
    <property type="match status" value="1"/>
</dbReference>
<dbReference type="AlphaFoldDB" id="A0A6G1IR98"/>
<dbReference type="InterPro" id="IPR000757">
    <property type="entry name" value="Beta-glucanase-like"/>
</dbReference>
<gene>
    <name evidence="9" type="ORF">K458DRAFT_479651</name>
</gene>
<dbReference type="InterPro" id="IPR050546">
    <property type="entry name" value="Glycosyl_Hydrlase_16"/>
</dbReference>
<comment type="catalytic activity">
    <reaction evidence="1">
        <text>Endohydrolysis of (1-&gt;3)- or (1-&gt;4)-linkages in beta-D-glucans when the glucose residue whose reducing group is involved in the linkage to be hydrolyzed is itself substituted at C-3.</text>
        <dbReference type="EC" id="3.2.1.6"/>
    </reaction>
</comment>
<reference evidence="9" key="1">
    <citation type="journal article" date="2020" name="Stud. Mycol.">
        <title>101 Dothideomycetes genomes: a test case for predicting lifestyles and emergence of pathogens.</title>
        <authorList>
            <person name="Haridas S."/>
            <person name="Albert R."/>
            <person name="Binder M."/>
            <person name="Bloem J."/>
            <person name="Labutti K."/>
            <person name="Salamov A."/>
            <person name="Andreopoulos B."/>
            <person name="Baker S."/>
            <person name="Barry K."/>
            <person name="Bills G."/>
            <person name="Bluhm B."/>
            <person name="Cannon C."/>
            <person name="Castanera R."/>
            <person name="Culley D."/>
            <person name="Daum C."/>
            <person name="Ezra D."/>
            <person name="Gonzalez J."/>
            <person name="Henrissat B."/>
            <person name="Kuo A."/>
            <person name="Liang C."/>
            <person name="Lipzen A."/>
            <person name="Lutzoni F."/>
            <person name="Magnuson J."/>
            <person name="Mondo S."/>
            <person name="Nolan M."/>
            <person name="Ohm R."/>
            <person name="Pangilinan J."/>
            <person name="Park H.-J."/>
            <person name="Ramirez L."/>
            <person name="Alfaro M."/>
            <person name="Sun H."/>
            <person name="Tritt A."/>
            <person name="Yoshinaga Y."/>
            <person name="Zwiers L.-H."/>
            <person name="Turgeon B."/>
            <person name="Goodwin S."/>
            <person name="Spatafora J."/>
            <person name="Crous P."/>
            <person name="Grigoriev I."/>
        </authorList>
    </citation>
    <scope>NUCLEOTIDE SEQUENCE</scope>
    <source>
        <strain evidence="9">CBS 122367</strain>
    </source>
</reference>
<dbReference type="Gene3D" id="2.60.120.200">
    <property type="match status" value="1"/>
</dbReference>
<evidence type="ECO:0000256" key="7">
    <source>
        <dbReference type="SAM" id="Phobius"/>
    </source>
</evidence>
<accession>A0A6G1IR98</accession>
<dbReference type="Pfam" id="PF26113">
    <property type="entry name" value="GH16_XgeA"/>
    <property type="match status" value="1"/>
</dbReference>
<keyword evidence="10" id="KW-1185">Reference proteome</keyword>
<dbReference type="EMBL" id="MU005594">
    <property type="protein sequence ID" value="KAF2680777.1"/>
    <property type="molecule type" value="Genomic_DNA"/>
</dbReference>
<keyword evidence="5" id="KW-0326">Glycosidase</keyword>
<dbReference type="Proteomes" id="UP000799291">
    <property type="component" value="Unassembled WGS sequence"/>
</dbReference>
<dbReference type="SUPFAM" id="SSF49899">
    <property type="entry name" value="Concanavalin A-like lectins/glucanases"/>
    <property type="match status" value="1"/>
</dbReference>